<evidence type="ECO:0000313" key="2">
    <source>
        <dbReference type="EMBL" id="DAD78535.1"/>
    </source>
</evidence>
<proteinExistence type="predicted"/>
<keyword evidence="1" id="KW-0175">Coiled coil</keyword>
<protein>
    <submittedName>
        <fullName evidence="2">Head to tail adaptor</fullName>
    </submittedName>
</protein>
<dbReference type="InterPro" id="IPR046146">
    <property type="entry name" value="DUF6148"/>
</dbReference>
<accession>A0A8S5M8X2</accession>
<organism evidence="2">
    <name type="scientific">Caudovirales sp. ctCiv1</name>
    <dbReference type="NCBI Taxonomy" id="2826769"/>
    <lineage>
        <taxon>Viruses</taxon>
        <taxon>Duplodnaviria</taxon>
        <taxon>Heunggongvirae</taxon>
        <taxon>Uroviricota</taxon>
        <taxon>Caudoviricetes</taxon>
    </lineage>
</organism>
<dbReference type="Pfam" id="PF19645">
    <property type="entry name" value="DUF6148"/>
    <property type="match status" value="1"/>
</dbReference>
<feature type="coiled-coil region" evidence="1">
    <location>
        <begin position="38"/>
        <end position="72"/>
    </location>
</feature>
<reference evidence="2" key="1">
    <citation type="journal article" date="2021" name="Proc. Natl. Acad. Sci. U.S.A.">
        <title>A Catalog of Tens of Thousands of Viruses from Human Metagenomes Reveals Hidden Associations with Chronic Diseases.</title>
        <authorList>
            <person name="Tisza M.J."/>
            <person name="Buck C.B."/>
        </authorList>
    </citation>
    <scope>NUCLEOTIDE SEQUENCE</scope>
    <source>
        <strain evidence="2">CtCiv1</strain>
    </source>
</reference>
<sequence length="80" mass="9314">MISNSNKQRLESCKRRLDLYYVAEQKVLEGQAYTIGSRSLTRADLKEIKKEIQSLENQIASLEERGTTKRKVARIIPRDF</sequence>
<name>A0A8S5M8X2_9CAUD</name>
<dbReference type="EMBL" id="BK014846">
    <property type="protein sequence ID" value="DAD78535.1"/>
    <property type="molecule type" value="Genomic_DNA"/>
</dbReference>
<evidence type="ECO:0000256" key="1">
    <source>
        <dbReference type="SAM" id="Coils"/>
    </source>
</evidence>